<dbReference type="InterPro" id="IPR002999">
    <property type="entry name" value="Tudor"/>
</dbReference>
<evidence type="ECO:0000256" key="4">
    <source>
        <dbReference type="PROSITE-ProRule" id="PRU00134"/>
    </source>
</evidence>
<keyword evidence="7" id="KW-1185">Reference proteome</keyword>
<dbReference type="Pfam" id="PF01753">
    <property type="entry name" value="zf-MYND"/>
    <property type="match status" value="1"/>
</dbReference>
<reference evidence="8" key="1">
    <citation type="submission" date="2025-08" db="UniProtKB">
        <authorList>
            <consortium name="RefSeq"/>
        </authorList>
    </citation>
    <scope>IDENTIFICATION</scope>
</reference>
<gene>
    <name evidence="8" type="primary">LOC105364059</name>
</gene>
<sequence>MVKIFKDGRRHISSGRSAVFYHLPDPHNNIATYIHSVYEKREKDFYEYYTEDIEIETENCKICSTPTIYNCQKCNITFYCSKSCQIKDWPKHKLKCQSIPLLIKKQINASSTQNISEVDIQEDWAQEQVKTLRHPKQRIPQPVCINENLYNQTNFQHQQSNEGTLNCYKDVQDRDSASMQSMNVINNKSIIMKDQSVSIQNKMNDHIVDQMSNCKLNSNSLVEHWITEHVKNDDIAIAKLAKLPTIMDVLKVDEIGLILFHARISKRQYNITLVPDRFLEDFRNLLDNLKKHCLEELSKNSNFRPEVGDLICGESKERKEWFRGVVLSTKPAIKLATIDESRIFVPINYTPMPSKYNSICSMGLVCEFPHDNEMLTVIKSNIGKFTVVEKSKDVTRIKINLNDVLVSVNNVLLKTWIPKIEQKSFQYVSLKSGNRPFFVVPIVGQIVMAQYQADNNYYRAIVTKVKGEIIVVKYIDYGNDEITTLDKIFILPDDLKEVST</sequence>
<dbReference type="Pfam" id="PF00567">
    <property type="entry name" value="TUDOR"/>
    <property type="match status" value="1"/>
</dbReference>
<keyword evidence="1" id="KW-0479">Metal-binding</keyword>
<keyword evidence="3" id="KW-0862">Zinc</keyword>
<dbReference type="SMART" id="SM00333">
    <property type="entry name" value="TUDOR"/>
    <property type="match status" value="1"/>
</dbReference>
<proteinExistence type="predicted"/>
<evidence type="ECO:0000256" key="1">
    <source>
        <dbReference type="ARBA" id="ARBA00022723"/>
    </source>
</evidence>
<dbReference type="AlphaFoldDB" id="A0AAJ6YLE6"/>
<dbReference type="PROSITE" id="PS50304">
    <property type="entry name" value="TUDOR"/>
    <property type="match status" value="1"/>
</dbReference>
<dbReference type="PANTHER" id="PTHR22948">
    <property type="entry name" value="TUDOR DOMAIN CONTAINING PROTEIN"/>
    <property type="match status" value="1"/>
</dbReference>
<accession>A0AAJ6YLE6</accession>
<evidence type="ECO:0000256" key="3">
    <source>
        <dbReference type="ARBA" id="ARBA00022833"/>
    </source>
</evidence>
<dbReference type="PROSITE" id="PS01360">
    <property type="entry name" value="ZF_MYND_1"/>
    <property type="match status" value="1"/>
</dbReference>
<dbReference type="Proteomes" id="UP000695007">
    <property type="component" value="Unplaced"/>
</dbReference>
<dbReference type="SUPFAM" id="SSF144232">
    <property type="entry name" value="HIT/MYND zinc finger-like"/>
    <property type="match status" value="1"/>
</dbReference>
<dbReference type="PANTHER" id="PTHR22948:SF72">
    <property type="entry name" value="TUDOR DOMAIN-CONTAINING PROTEIN"/>
    <property type="match status" value="1"/>
</dbReference>
<organism evidence="7 8">
    <name type="scientific">Ceratosolen solmsi marchali</name>
    <dbReference type="NCBI Taxonomy" id="326594"/>
    <lineage>
        <taxon>Eukaryota</taxon>
        <taxon>Metazoa</taxon>
        <taxon>Ecdysozoa</taxon>
        <taxon>Arthropoda</taxon>
        <taxon>Hexapoda</taxon>
        <taxon>Insecta</taxon>
        <taxon>Pterygota</taxon>
        <taxon>Neoptera</taxon>
        <taxon>Endopterygota</taxon>
        <taxon>Hymenoptera</taxon>
        <taxon>Apocrita</taxon>
        <taxon>Proctotrupomorpha</taxon>
        <taxon>Chalcidoidea</taxon>
        <taxon>Agaonidae</taxon>
        <taxon>Agaoninae</taxon>
        <taxon>Ceratosolen</taxon>
    </lineage>
</organism>
<dbReference type="InterPro" id="IPR002893">
    <property type="entry name" value="Znf_MYND"/>
</dbReference>
<dbReference type="GeneID" id="105364059"/>
<evidence type="ECO:0000256" key="2">
    <source>
        <dbReference type="ARBA" id="ARBA00022771"/>
    </source>
</evidence>
<protein>
    <submittedName>
        <fullName evidence="8">Uncharacterized protein LOC105364059</fullName>
    </submittedName>
</protein>
<keyword evidence="2 4" id="KW-0863">Zinc-finger</keyword>
<feature type="domain" description="MYND-type" evidence="6">
    <location>
        <begin position="60"/>
        <end position="96"/>
    </location>
</feature>
<dbReference type="CTD" id="42695"/>
<evidence type="ECO:0000313" key="7">
    <source>
        <dbReference type="Proteomes" id="UP000695007"/>
    </source>
</evidence>
<dbReference type="RefSeq" id="XP_011500216.1">
    <property type="nucleotide sequence ID" value="XM_011501914.1"/>
</dbReference>
<name>A0AAJ6YLE6_9HYME</name>
<dbReference type="Gene3D" id="2.30.30.140">
    <property type="match status" value="2"/>
</dbReference>
<dbReference type="PROSITE" id="PS50865">
    <property type="entry name" value="ZF_MYND_2"/>
    <property type="match status" value="1"/>
</dbReference>
<evidence type="ECO:0000313" key="8">
    <source>
        <dbReference type="RefSeq" id="XP_011500216.1"/>
    </source>
</evidence>
<evidence type="ECO:0000259" key="6">
    <source>
        <dbReference type="PROSITE" id="PS50865"/>
    </source>
</evidence>
<dbReference type="Gene3D" id="6.10.140.2220">
    <property type="match status" value="1"/>
</dbReference>
<dbReference type="InterPro" id="IPR050621">
    <property type="entry name" value="Tudor_domain_containing"/>
</dbReference>
<dbReference type="GO" id="GO:0008270">
    <property type="term" value="F:zinc ion binding"/>
    <property type="evidence" value="ECO:0007669"/>
    <property type="project" value="UniProtKB-KW"/>
</dbReference>
<feature type="domain" description="Tudor" evidence="5">
    <location>
        <begin position="440"/>
        <end position="498"/>
    </location>
</feature>
<evidence type="ECO:0000259" key="5">
    <source>
        <dbReference type="PROSITE" id="PS50304"/>
    </source>
</evidence>
<dbReference type="KEGG" id="csol:105364059"/>
<dbReference type="SUPFAM" id="SSF63748">
    <property type="entry name" value="Tudor/PWWP/MBT"/>
    <property type="match status" value="1"/>
</dbReference>